<gene>
    <name evidence="2" type="ORF">CAUJ_LOCUS1574</name>
</gene>
<feature type="transmembrane region" description="Helical" evidence="1">
    <location>
        <begin position="56"/>
        <end position="77"/>
    </location>
</feature>
<keyword evidence="1" id="KW-1133">Transmembrane helix</keyword>
<comment type="caution">
    <text evidence="2">The sequence shown here is derived from an EMBL/GenBank/DDBJ whole genome shotgun (WGS) entry which is preliminary data.</text>
</comment>
<evidence type="ECO:0000313" key="2">
    <source>
        <dbReference type="EMBL" id="CAD6185655.1"/>
    </source>
</evidence>
<dbReference type="Proteomes" id="UP000835052">
    <property type="component" value="Unassembled WGS sequence"/>
</dbReference>
<name>A0A8S1GPW6_9PELO</name>
<evidence type="ECO:0000256" key="1">
    <source>
        <dbReference type="SAM" id="Phobius"/>
    </source>
</evidence>
<reference evidence="2" key="1">
    <citation type="submission" date="2020-10" db="EMBL/GenBank/DDBJ databases">
        <authorList>
            <person name="Kikuchi T."/>
        </authorList>
    </citation>
    <scope>NUCLEOTIDE SEQUENCE</scope>
    <source>
        <strain evidence="2">NKZ352</strain>
    </source>
</reference>
<evidence type="ECO:0000313" key="3">
    <source>
        <dbReference type="Proteomes" id="UP000835052"/>
    </source>
</evidence>
<organism evidence="2 3">
    <name type="scientific">Caenorhabditis auriculariae</name>
    <dbReference type="NCBI Taxonomy" id="2777116"/>
    <lineage>
        <taxon>Eukaryota</taxon>
        <taxon>Metazoa</taxon>
        <taxon>Ecdysozoa</taxon>
        <taxon>Nematoda</taxon>
        <taxon>Chromadorea</taxon>
        <taxon>Rhabditida</taxon>
        <taxon>Rhabditina</taxon>
        <taxon>Rhabditomorpha</taxon>
        <taxon>Rhabditoidea</taxon>
        <taxon>Rhabditidae</taxon>
        <taxon>Peloderinae</taxon>
        <taxon>Caenorhabditis</taxon>
    </lineage>
</organism>
<dbReference type="EMBL" id="CAJGYM010000003">
    <property type="protein sequence ID" value="CAD6185655.1"/>
    <property type="molecule type" value="Genomic_DNA"/>
</dbReference>
<feature type="transmembrane region" description="Helical" evidence="1">
    <location>
        <begin position="115"/>
        <end position="139"/>
    </location>
</feature>
<accession>A0A8S1GPW6</accession>
<proteinExistence type="predicted"/>
<keyword evidence="1" id="KW-0812">Transmembrane</keyword>
<keyword evidence="1" id="KW-0472">Membrane</keyword>
<dbReference type="AlphaFoldDB" id="A0A8S1GPW6"/>
<sequence>MDSDVVYKSTCYCSEPEAKQAKVIASLGKEVVFGMQLFITVFVSICFFYECSLLWALLFGSEVFLLFAILFTEPIFAELSLSLQLILLAYLLSNSYVLMLLHFKNDHFSGYARLFAKVFHITTCAQAVLCDVTVFIILYSAALLRMQISVNLLTYLKELCSNSTGASSKTSTNRFYITNNKETQPRKPSVSTISELASQVRYTEAPIFGKSFKEVLVYARYTSITRSRFVYEEKGQFGGDGRLAFEG</sequence>
<feature type="transmembrane region" description="Helical" evidence="1">
    <location>
        <begin position="83"/>
        <end position="103"/>
    </location>
</feature>
<feature type="transmembrane region" description="Helical" evidence="1">
    <location>
        <begin position="31"/>
        <end position="49"/>
    </location>
</feature>
<protein>
    <submittedName>
        <fullName evidence="2">Uncharacterized protein</fullName>
    </submittedName>
</protein>
<keyword evidence="3" id="KW-1185">Reference proteome</keyword>